<dbReference type="Gene3D" id="2.60.120.10">
    <property type="entry name" value="Jelly Rolls"/>
    <property type="match status" value="2"/>
</dbReference>
<dbReference type="Proteomes" id="UP000669133">
    <property type="component" value="Unassembled WGS sequence"/>
</dbReference>
<accession>A0A8H7ZAD5</accession>
<organism evidence="1 2">
    <name type="scientific">Candida metapsilosis</name>
    <dbReference type="NCBI Taxonomy" id="273372"/>
    <lineage>
        <taxon>Eukaryota</taxon>
        <taxon>Fungi</taxon>
        <taxon>Dikarya</taxon>
        <taxon>Ascomycota</taxon>
        <taxon>Saccharomycotina</taxon>
        <taxon>Pichiomycetes</taxon>
        <taxon>Debaryomycetaceae</taxon>
        <taxon>Candida/Lodderomyces clade</taxon>
        <taxon>Candida</taxon>
    </lineage>
</organism>
<name>A0A8H7ZAD5_9ASCO</name>
<dbReference type="RefSeq" id="XP_067547329.1">
    <property type="nucleotide sequence ID" value="XM_067693626.1"/>
</dbReference>
<dbReference type="PANTHER" id="PTHR41517">
    <property type="entry name" value="1,2-DIOXYGENASE PROTEIN-RELATED"/>
    <property type="match status" value="1"/>
</dbReference>
<dbReference type="GeneID" id="93653172"/>
<dbReference type="AlphaFoldDB" id="A0A8H7ZAD5"/>
<dbReference type="InterPro" id="IPR014710">
    <property type="entry name" value="RmlC-like_jellyroll"/>
</dbReference>
<dbReference type="GO" id="GO:0051213">
    <property type="term" value="F:dioxygenase activity"/>
    <property type="evidence" value="ECO:0007669"/>
    <property type="project" value="InterPro"/>
</dbReference>
<comment type="caution">
    <text evidence="1">The sequence shown here is derived from an EMBL/GenBank/DDBJ whole genome shotgun (WGS) entry which is preliminary data.</text>
</comment>
<dbReference type="InterPro" id="IPR011051">
    <property type="entry name" value="RmlC_Cupin_sf"/>
</dbReference>
<dbReference type="OrthoDB" id="2205143at2759"/>
<keyword evidence="2" id="KW-1185">Reference proteome</keyword>
<evidence type="ECO:0000313" key="1">
    <source>
        <dbReference type="EMBL" id="KAG5418213.1"/>
    </source>
</evidence>
<dbReference type="EMBL" id="JAEOAQ010000006">
    <property type="protein sequence ID" value="KAG5418213.1"/>
    <property type="molecule type" value="Genomic_DNA"/>
</dbReference>
<sequence length="289" mass="32442">MSPVETDKVSFLKSLKPENVEPLWTVMSAMVPPVPKPKATPTVWNYKKLRPLLVESGRLVPTEESERRVLMLINPALKAPQTTDTLYAGLQYINPGEVAPAHRHSAFALRFIIEGNGGYTAVEGDGPMIWLDGLDLPMFQAIPVNFAEHYEEECYPAKTVAESNIKFTWKKTQEYLDSVEGDYAVFDYTQGGSPLSTILTGQAERVNAGKAGPWRQENSSFVYHVYEGAGYTVIEDNGEETILRWEGKDTFCIPSWKKFRLVNDGEDTAYLFSFNDSPLLKNLAIHRAK</sequence>
<protein>
    <submittedName>
        <fullName evidence="1">Uncharacterized protein</fullName>
    </submittedName>
</protein>
<proteinExistence type="predicted"/>
<dbReference type="CDD" id="cd06992">
    <property type="entry name" value="cupin_GDO-like_C"/>
    <property type="match status" value="1"/>
</dbReference>
<dbReference type="InterPro" id="IPR047183">
    <property type="entry name" value="GDO-like"/>
</dbReference>
<dbReference type="CDD" id="cd02216">
    <property type="entry name" value="cupin_GDO-like_N"/>
    <property type="match status" value="1"/>
</dbReference>
<evidence type="ECO:0000313" key="2">
    <source>
        <dbReference type="Proteomes" id="UP000669133"/>
    </source>
</evidence>
<dbReference type="PANTHER" id="PTHR41517:SF1">
    <property type="entry name" value="CUPIN"/>
    <property type="match status" value="1"/>
</dbReference>
<gene>
    <name evidence="1" type="ORF">I9W82_004543</name>
</gene>
<dbReference type="SUPFAM" id="SSF51182">
    <property type="entry name" value="RmlC-like cupins"/>
    <property type="match status" value="1"/>
</dbReference>
<reference evidence="1 2" key="1">
    <citation type="submission" date="2020-12" db="EMBL/GenBank/DDBJ databases">
        <title>Effect of drift, selection, and recombination on the evolution of hybrid genomes in Candida yeast pathogens.</title>
        <authorList>
            <person name="Mixao V."/>
            <person name="Ksiezopolska E."/>
            <person name="Saus E."/>
            <person name="Boekhout T."/>
            <person name="Gacser A."/>
            <person name="Gabaldon T."/>
        </authorList>
    </citation>
    <scope>NUCLEOTIDE SEQUENCE [LARGE SCALE GENOMIC DNA]</scope>
    <source>
        <strain evidence="1 2">BP57</strain>
    </source>
</reference>